<feature type="domain" description="DM10" evidence="8">
    <location>
        <begin position="4"/>
        <end position="92"/>
    </location>
</feature>
<dbReference type="GO" id="GO:0004550">
    <property type="term" value="F:nucleoside diphosphate kinase activity"/>
    <property type="evidence" value="ECO:0007669"/>
    <property type="project" value="InterPro"/>
</dbReference>
<evidence type="ECO:0000256" key="5">
    <source>
        <dbReference type="ARBA" id="ARBA00023273"/>
    </source>
</evidence>
<dbReference type="CDD" id="cd04412">
    <property type="entry name" value="NDPk7B"/>
    <property type="match status" value="1"/>
</dbReference>
<dbReference type="GO" id="GO:0006228">
    <property type="term" value="P:UTP biosynthetic process"/>
    <property type="evidence" value="ECO:0007669"/>
    <property type="project" value="InterPro"/>
</dbReference>
<evidence type="ECO:0000259" key="8">
    <source>
        <dbReference type="PROSITE" id="PS51336"/>
    </source>
</evidence>
<evidence type="ECO:0000256" key="3">
    <source>
        <dbReference type="ARBA" id="ARBA00022490"/>
    </source>
</evidence>
<evidence type="ECO:0000313" key="10">
    <source>
        <dbReference type="EMBL" id="SPQ99409.1"/>
    </source>
</evidence>
<gene>
    <name evidence="9" type="ORF">PBRA_008119</name>
    <name evidence="10" type="ORF">PLBR_LOCUS6624</name>
</gene>
<comment type="caution">
    <text evidence="6">Lacks conserved residue(s) required for the propagation of feature annotation.</text>
</comment>
<dbReference type="InterPro" id="IPR034907">
    <property type="entry name" value="NDK-like_dom"/>
</dbReference>
<dbReference type="InterPro" id="IPR057579">
    <property type="entry name" value="DM10_NDK7"/>
</dbReference>
<evidence type="ECO:0000256" key="2">
    <source>
        <dbReference type="ARBA" id="ARBA00004245"/>
    </source>
</evidence>
<dbReference type="Proteomes" id="UP000039324">
    <property type="component" value="Unassembled WGS sequence"/>
</dbReference>
<dbReference type="PROSITE" id="PS51336">
    <property type="entry name" value="DM10"/>
    <property type="match status" value="1"/>
</dbReference>
<dbReference type="InterPro" id="IPR036850">
    <property type="entry name" value="NDK-like_dom_sf"/>
</dbReference>
<dbReference type="GO" id="GO:0005879">
    <property type="term" value="C:axonemal microtubule"/>
    <property type="evidence" value="ECO:0007669"/>
    <property type="project" value="TreeGrafter"/>
</dbReference>
<name>A0A0G4IZX4_PLABS</name>
<dbReference type="PANTHER" id="PTHR43109:SF2">
    <property type="entry name" value="NUCLEOSIDE DIPHOSPHATE KINASE 7"/>
    <property type="match status" value="1"/>
</dbReference>
<geneLocation type="mitochondrion" evidence="10"/>
<dbReference type="GO" id="GO:0006183">
    <property type="term" value="P:GTP biosynthetic process"/>
    <property type="evidence" value="ECO:0007669"/>
    <property type="project" value="InterPro"/>
</dbReference>
<dbReference type="InterPro" id="IPR001564">
    <property type="entry name" value="Nucleoside_diP_kinase"/>
</dbReference>
<dbReference type="OrthoDB" id="270127at2759"/>
<evidence type="ECO:0000313" key="9">
    <source>
        <dbReference type="EMBL" id="CEP00807.1"/>
    </source>
</evidence>
<dbReference type="GO" id="GO:0006241">
    <property type="term" value="P:CTP biosynthetic process"/>
    <property type="evidence" value="ECO:0007669"/>
    <property type="project" value="InterPro"/>
</dbReference>
<dbReference type="AlphaFoldDB" id="A0A0G4IZX4"/>
<evidence type="ECO:0000256" key="6">
    <source>
        <dbReference type="PROSITE-ProRule" id="PRU00706"/>
    </source>
</evidence>
<sequence>MATEDVRYAFIVEWFDPQASLLKKYNLFFWPATNSIEMYDIKNRRTFLKRVEYPSVKLDSLFIGACVCVYSRQIKVVGFADPFTAGQLRQRLARTACLIKPSAQASLGPVIDSLIQNGFSLSRLLTVRLTDSLIKSIQPEGEQEAVTDPLVNGIGTALELVAPDAVATLKSLCDKTPVLRMSLIAAESPANYTQFMKTFFERGLPPTAVMSDCTMAVIKPHAVRDGLAGKIISAIAERGFEITAAELFYLDRPAAEEFLEVYKTVIPQYSSLVENFTSGASIAIQIHGGPDVVERFREVTGPHDPEIAKHVRPNTLRAVFGTDRINNGLHATDIHEDGTLESEFFFKILQDAKA</sequence>
<evidence type="ECO:0000313" key="12">
    <source>
        <dbReference type="Proteomes" id="UP000290189"/>
    </source>
</evidence>
<comment type="subcellular location">
    <subcellularLocation>
        <location evidence="1">Cell projection</location>
        <location evidence="1">Cilium</location>
    </subcellularLocation>
    <subcellularLocation>
        <location evidence="2">Cytoplasm</location>
        <location evidence="2">Cytoskeleton</location>
    </subcellularLocation>
</comment>
<organism evidence="9 11">
    <name type="scientific">Plasmodiophora brassicae</name>
    <name type="common">Clubroot disease agent</name>
    <dbReference type="NCBI Taxonomy" id="37360"/>
    <lineage>
        <taxon>Eukaryota</taxon>
        <taxon>Sar</taxon>
        <taxon>Rhizaria</taxon>
        <taxon>Endomyxa</taxon>
        <taxon>Phytomyxea</taxon>
        <taxon>Plasmodiophorida</taxon>
        <taxon>Plasmodiophoridae</taxon>
        <taxon>Plasmodiophora</taxon>
    </lineage>
</organism>
<dbReference type="EMBL" id="CDSF01000102">
    <property type="protein sequence ID" value="CEP00807.1"/>
    <property type="molecule type" value="Genomic_DNA"/>
</dbReference>
<dbReference type="OMA" id="VCMCLEI"/>
<protein>
    <recommendedName>
        <fullName evidence="8">DM10 domain-containing protein</fullName>
    </recommendedName>
</protein>
<dbReference type="SMART" id="SM00676">
    <property type="entry name" value="DM10"/>
    <property type="match status" value="1"/>
</dbReference>
<evidence type="ECO:0000256" key="7">
    <source>
        <dbReference type="RuleBase" id="RU004011"/>
    </source>
</evidence>
<evidence type="ECO:0000313" key="11">
    <source>
        <dbReference type="Proteomes" id="UP000039324"/>
    </source>
</evidence>
<dbReference type="Pfam" id="PF25364">
    <property type="entry name" value="PH_NDK7_N"/>
    <property type="match status" value="1"/>
</dbReference>
<dbReference type="InterPro" id="IPR037993">
    <property type="entry name" value="NDPk7B"/>
</dbReference>
<keyword evidence="3" id="KW-0963">Cytoplasm</keyword>
<dbReference type="SUPFAM" id="SSF54919">
    <property type="entry name" value="Nucleoside diphosphate kinase, NDK"/>
    <property type="match status" value="2"/>
</dbReference>
<dbReference type="SMART" id="SM00562">
    <property type="entry name" value="NDK"/>
    <property type="match status" value="1"/>
</dbReference>
<comment type="similarity">
    <text evidence="6 7">Belongs to the NDK family.</text>
</comment>
<keyword evidence="10" id="KW-0496">Mitochondrion</keyword>
<dbReference type="PROSITE" id="PS51374">
    <property type="entry name" value="NDPK_LIKE"/>
    <property type="match status" value="1"/>
</dbReference>
<accession>A0A0G4IZX4</accession>
<dbReference type="PRINTS" id="PR01243">
    <property type="entry name" value="NUCDPKINASE"/>
</dbReference>
<dbReference type="Pfam" id="PF00334">
    <property type="entry name" value="NDK"/>
    <property type="match status" value="1"/>
</dbReference>
<evidence type="ECO:0000256" key="1">
    <source>
        <dbReference type="ARBA" id="ARBA00004138"/>
    </source>
</evidence>
<dbReference type="InterPro" id="IPR006602">
    <property type="entry name" value="DM10_dom"/>
</dbReference>
<proteinExistence type="inferred from homology"/>
<dbReference type="STRING" id="37360.A0A0G4IZX4"/>
<reference evidence="9 11" key="1">
    <citation type="submission" date="2015-02" db="EMBL/GenBank/DDBJ databases">
        <authorList>
            <person name="Chooi Y.-H."/>
        </authorList>
    </citation>
    <scope>NUCLEOTIDE SEQUENCE [LARGE SCALE GENOMIC DNA]</scope>
    <source>
        <strain evidence="9">E3</strain>
    </source>
</reference>
<evidence type="ECO:0000256" key="4">
    <source>
        <dbReference type="ARBA" id="ARBA00023212"/>
    </source>
</evidence>
<dbReference type="EMBL" id="OVEO01000011">
    <property type="protein sequence ID" value="SPQ99409.1"/>
    <property type="molecule type" value="Genomic_DNA"/>
</dbReference>
<dbReference type="PANTHER" id="PTHR43109">
    <property type="entry name" value="NUCLEOSIDE DIPHOSPHATE KINASE 7"/>
    <property type="match status" value="1"/>
</dbReference>
<dbReference type="Gene3D" id="3.30.70.141">
    <property type="entry name" value="Nucleoside diphosphate kinase-like domain"/>
    <property type="match status" value="2"/>
</dbReference>
<reference evidence="10 12" key="2">
    <citation type="submission" date="2018-03" db="EMBL/GenBank/DDBJ databases">
        <authorList>
            <person name="Fogelqvist J."/>
        </authorList>
    </citation>
    <scope>NUCLEOTIDE SEQUENCE [LARGE SCALE GENOMIC DNA]</scope>
</reference>
<dbReference type="Proteomes" id="UP000290189">
    <property type="component" value="Unassembled WGS sequence"/>
</dbReference>
<keyword evidence="5" id="KW-0966">Cell projection</keyword>
<keyword evidence="4" id="KW-0206">Cytoskeleton</keyword>
<keyword evidence="11" id="KW-1185">Reference proteome</keyword>
<dbReference type="FunFam" id="3.30.70.141:FF:000004">
    <property type="entry name" value="Nucleoside diphosphate kinase 7"/>
    <property type="match status" value="1"/>
</dbReference>